<dbReference type="Proteomes" id="UP000248714">
    <property type="component" value="Unassembled WGS sequence"/>
</dbReference>
<dbReference type="EMBL" id="QLTT01000011">
    <property type="protein sequence ID" value="RAS60722.1"/>
    <property type="molecule type" value="Genomic_DNA"/>
</dbReference>
<feature type="transmembrane region" description="Helical" evidence="1">
    <location>
        <begin position="36"/>
        <end position="55"/>
    </location>
</feature>
<comment type="caution">
    <text evidence="2">The sequence shown here is derived from an EMBL/GenBank/DDBJ whole genome shotgun (WGS) entry which is preliminary data.</text>
</comment>
<evidence type="ECO:0000313" key="2">
    <source>
        <dbReference type="EMBL" id="RAS60722.1"/>
    </source>
</evidence>
<dbReference type="RefSeq" id="WP_146771991.1">
    <property type="nucleotide sequence ID" value="NZ_QLTT01000011.1"/>
</dbReference>
<gene>
    <name evidence="2" type="ORF">C8D87_111141</name>
</gene>
<reference evidence="2 3" key="1">
    <citation type="submission" date="2018-06" db="EMBL/GenBank/DDBJ databases">
        <title>Genomic Encyclopedia of Type Strains, Phase IV (KMG-IV): sequencing the most valuable type-strain genomes for metagenomic binning, comparative biology and taxonomic classification.</title>
        <authorList>
            <person name="Goeker M."/>
        </authorList>
    </citation>
    <scope>NUCLEOTIDE SEQUENCE [LARGE SCALE GENOMIC DNA]</scope>
    <source>
        <strain evidence="2 3">DSM 45479</strain>
    </source>
</reference>
<keyword evidence="1" id="KW-0812">Transmembrane</keyword>
<proteinExistence type="predicted"/>
<keyword evidence="1" id="KW-0472">Membrane</keyword>
<accession>A0ABX9DYE7</accession>
<evidence type="ECO:0000313" key="3">
    <source>
        <dbReference type="Proteomes" id="UP000248714"/>
    </source>
</evidence>
<organism evidence="2 3">
    <name type="scientific">Lentzea atacamensis</name>
    <dbReference type="NCBI Taxonomy" id="531938"/>
    <lineage>
        <taxon>Bacteria</taxon>
        <taxon>Bacillati</taxon>
        <taxon>Actinomycetota</taxon>
        <taxon>Actinomycetes</taxon>
        <taxon>Pseudonocardiales</taxon>
        <taxon>Pseudonocardiaceae</taxon>
        <taxon>Lentzea</taxon>
    </lineage>
</organism>
<name>A0ABX9DYE7_9PSEU</name>
<evidence type="ECO:0000256" key="1">
    <source>
        <dbReference type="SAM" id="Phobius"/>
    </source>
</evidence>
<protein>
    <submittedName>
        <fullName evidence="2">Uncharacterized protein</fullName>
    </submittedName>
</protein>
<keyword evidence="3" id="KW-1185">Reference proteome</keyword>
<sequence length="404" mass="43308">MELKEAMEAATAELDVRPGFVGDVMAGARRRHTRKLLSITAAVALIAGVMTGVVLTRSPSPEPFTAADARLTAATGGDLSGKTDLIAQSLAAWKQKTQVGGGVTEVSTDAHVFWMGNTPSGPAALVAQSVRVAHAKDPQTLVGLVHGNVVVGQEIVLKEGREEGIYRFGADESTYVVLSLGRQVFWSVNPVRGPDLRYSRVWWQAVLSDGVAVVGAKLEDKAVFVRADAAPADGDVTRVGERITPREETGRQKAMVPHPGLGWTDVMWASSRQEPAKPGQSQDKLVSEDVWRRGYVDYGTEWPLWEVRAWLPDGRFAVVTEANGELVGALYQPDGTFDRALTGSLAAKGTPVPVRLVLPDGQGTLLADRNTLLGPEEREHAWLAPPGTTQVAVMRNGDTTTVPL</sequence>
<keyword evidence="1" id="KW-1133">Transmembrane helix</keyword>